<dbReference type="PANTHER" id="PTHR10742:SF405">
    <property type="entry name" value="PEROXISOMAL N(1)-ACETYL-SPERMINE_SPERMIDINE OXIDASE"/>
    <property type="match status" value="1"/>
</dbReference>
<evidence type="ECO:0000256" key="2">
    <source>
        <dbReference type="ARBA" id="ARBA00004496"/>
    </source>
</evidence>
<keyword evidence="6" id="KW-0274">FAD</keyword>
<dbReference type="InterPro" id="IPR050281">
    <property type="entry name" value="Flavin_monoamine_oxidase"/>
</dbReference>
<evidence type="ECO:0000256" key="6">
    <source>
        <dbReference type="ARBA" id="ARBA00022827"/>
    </source>
</evidence>
<sequence>MAAGAAPAMPRPVSARKVAIIGAGFAGLGAAKLLKSEARHASLDVTLLESSQRVGGRACTLQLPDAGRVELGATWLHGLKGNPMYELALQYGLMNGSERKQASSNWGSSFYVREGHAQPLSGSEIAAAREAAKSFSLAVEDSFAAAKQNPSLTVGGHLQRQWAQLAGQTGTQTEEHPEVFAEVWWWRELMQRLMDGCATTDHMLAAGLSAYQELPGPNVPVTSGYQALAMRLAEGLDIRYGRTVQKISWHPAGVNVHCSDGVTVQYDAVISTIPLGVLKVQHQQLFDPPLPKEKVAAINALGVGVVDKIYVHFGPASDASPHSVGQSMRSPVSSFAKVSQHMSRGSTAPSDKRDHANGGVQEPSPDSSSSHSSIAAAHIGQLGESASANSSEEASGSLPGKDSGPSSAFRNQHESAGSEMQKGSMQQDLSPATQQASSQRPPHSASESKGDPAGAVAKDMQAISNQQGPSSTTAQSQSQLSAPEQAHSTPQGRLAGSTQAQSAAESRKKAAPVVSYHLLWHGSNPYAQKDAEVAAGSSPIWAADAELANQQLVAENSSGREEAAELPTWARGLCNLRFGGSEFIREAAAAPPAVEKVSSAAQLQAEAPGGDLVHVSKKPVPDETEEEEEEEEQDWTEHMGEADALHDHAEGSMWAVMWLAGQDALDMEAASDAEVAHGISQAVRAFPALHRLPNQVHVVRSRWGSEPLARGSYSYVAAGARLEDVHVLVEPLSVEDSEGKLVPRVCFAGESTHVQFIGTTHGAYMTGQREARRLLKALSLCSQSNAP</sequence>
<dbReference type="Gene3D" id="3.50.50.60">
    <property type="entry name" value="FAD/NAD(P)-binding domain"/>
    <property type="match status" value="2"/>
</dbReference>
<keyword evidence="11" id="KW-1185">Reference proteome</keyword>
<dbReference type="Proteomes" id="UP001438707">
    <property type="component" value="Unassembled WGS sequence"/>
</dbReference>
<dbReference type="GO" id="GO:0046592">
    <property type="term" value="F:polyamine oxidase activity"/>
    <property type="evidence" value="ECO:0007669"/>
    <property type="project" value="TreeGrafter"/>
</dbReference>
<feature type="region of interest" description="Disordered" evidence="8">
    <location>
        <begin position="318"/>
        <end position="508"/>
    </location>
</feature>
<keyword evidence="7" id="KW-0560">Oxidoreductase</keyword>
<dbReference type="GO" id="GO:0005737">
    <property type="term" value="C:cytoplasm"/>
    <property type="evidence" value="ECO:0007669"/>
    <property type="project" value="UniProtKB-SubCell"/>
</dbReference>
<evidence type="ECO:0000256" key="7">
    <source>
        <dbReference type="ARBA" id="ARBA00023002"/>
    </source>
</evidence>
<dbReference type="InterPro" id="IPR002937">
    <property type="entry name" value="Amino_oxidase"/>
</dbReference>
<feature type="compositionally biased region" description="Low complexity" evidence="8">
    <location>
        <begin position="466"/>
        <end position="483"/>
    </location>
</feature>
<keyword evidence="4" id="KW-0963">Cytoplasm</keyword>
<dbReference type="Gene3D" id="3.90.660.10">
    <property type="match status" value="1"/>
</dbReference>
<accession>A0AAW1S6Y8</accession>
<evidence type="ECO:0000313" key="10">
    <source>
        <dbReference type="EMBL" id="KAK9841684.1"/>
    </source>
</evidence>
<dbReference type="Pfam" id="PF01593">
    <property type="entry name" value="Amino_oxidase"/>
    <property type="match status" value="2"/>
</dbReference>
<evidence type="ECO:0000256" key="5">
    <source>
        <dbReference type="ARBA" id="ARBA00022630"/>
    </source>
</evidence>
<dbReference type="PANTHER" id="PTHR10742">
    <property type="entry name" value="FLAVIN MONOAMINE OXIDASE"/>
    <property type="match status" value="1"/>
</dbReference>
<dbReference type="SUPFAM" id="SSF51905">
    <property type="entry name" value="FAD/NAD(P)-binding domain"/>
    <property type="match status" value="1"/>
</dbReference>
<evidence type="ECO:0000256" key="8">
    <source>
        <dbReference type="SAM" id="MobiDB-lite"/>
    </source>
</evidence>
<feature type="region of interest" description="Disordered" evidence="8">
    <location>
        <begin position="604"/>
        <end position="637"/>
    </location>
</feature>
<reference evidence="10 11" key="1">
    <citation type="journal article" date="2024" name="Nat. Commun.">
        <title>Phylogenomics reveals the evolutionary origins of lichenization in chlorophyte algae.</title>
        <authorList>
            <person name="Puginier C."/>
            <person name="Libourel C."/>
            <person name="Otte J."/>
            <person name="Skaloud P."/>
            <person name="Haon M."/>
            <person name="Grisel S."/>
            <person name="Petersen M."/>
            <person name="Berrin J.G."/>
            <person name="Delaux P.M."/>
            <person name="Dal Grande F."/>
            <person name="Keller J."/>
        </authorList>
    </citation>
    <scope>NUCLEOTIDE SEQUENCE [LARGE SCALE GENOMIC DNA]</scope>
    <source>
        <strain evidence="10 11">SAG 2145</strain>
    </source>
</reference>
<comment type="caution">
    <text evidence="10">The sequence shown here is derived from an EMBL/GenBank/DDBJ whole genome shotgun (WGS) entry which is preliminary data.</text>
</comment>
<dbReference type="EMBL" id="JALJOS010000003">
    <property type="protein sequence ID" value="KAK9841684.1"/>
    <property type="molecule type" value="Genomic_DNA"/>
</dbReference>
<evidence type="ECO:0000313" key="11">
    <source>
        <dbReference type="Proteomes" id="UP001438707"/>
    </source>
</evidence>
<evidence type="ECO:0000256" key="3">
    <source>
        <dbReference type="ARBA" id="ARBA00005995"/>
    </source>
</evidence>
<proteinExistence type="inferred from homology"/>
<comment type="subcellular location">
    <subcellularLocation>
        <location evidence="2">Cytoplasm</location>
    </subcellularLocation>
</comment>
<evidence type="ECO:0000256" key="4">
    <source>
        <dbReference type="ARBA" id="ARBA00022490"/>
    </source>
</evidence>
<protein>
    <recommendedName>
        <fullName evidence="9">Amine oxidase domain-containing protein</fullName>
    </recommendedName>
</protein>
<feature type="domain" description="Amine oxidase" evidence="9">
    <location>
        <begin position="25"/>
        <end position="317"/>
    </location>
</feature>
<feature type="compositionally biased region" description="Polar residues" evidence="8">
    <location>
        <begin position="486"/>
        <end position="504"/>
    </location>
</feature>
<name>A0AAW1S6Y8_9CHLO</name>
<feature type="compositionally biased region" description="Acidic residues" evidence="8">
    <location>
        <begin position="622"/>
        <end position="634"/>
    </location>
</feature>
<feature type="compositionally biased region" description="Low complexity" evidence="8">
    <location>
        <begin position="367"/>
        <end position="397"/>
    </location>
</feature>
<gene>
    <name evidence="10" type="ORF">WJX74_010103</name>
</gene>
<evidence type="ECO:0000259" key="9">
    <source>
        <dbReference type="Pfam" id="PF01593"/>
    </source>
</evidence>
<feature type="compositionally biased region" description="Polar residues" evidence="8">
    <location>
        <begin position="323"/>
        <end position="349"/>
    </location>
</feature>
<comment type="cofactor">
    <cofactor evidence="1">
        <name>FAD</name>
        <dbReference type="ChEBI" id="CHEBI:57692"/>
    </cofactor>
</comment>
<evidence type="ECO:0000256" key="1">
    <source>
        <dbReference type="ARBA" id="ARBA00001974"/>
    </source>
</evidence>
<feature type="compositionally biased region" description="Polar residues" evidence="8">
    <location>
        <begin position="421"/>
        <end position="447"/>
    </location>
</feature>
<comment type="similarity">
    <text evidence="3">Belongs to the flavin monoamine oxidase family.</text>
</comment>
<organism evidence="10 11">
    <name type="scientific">Apatococcus lobatus</name>
    <dbReference type="NCBI Taxonomy" id="904363"/>
    <lineage>
        <taxon>Eukaryota</taxon>
        <taxon>Viridiplantae</taxon>
        <taxon>Chlorophyta</taxon>
        <taxon>core chlorophytes</taxon>
        <taxon>Trebouxiophyceae</taxon>
        <taxon>Chlorellales</taxon>
        <taxon>Chlorellaceae</taxon>
        <taxon>Apatococcus</taxon>
    </lineage>
</organism>
<keyword evidence="5" id="KW-0285">Flavoprotein</keyword>
<feature type="domain" description="Amine oxidase" evidence="9">
    <location>
        <begin position="629"/>
        <end position="775"/>
    </location>
</feature>
<dbReference type="SUPFAM" id="SSF54373">
    <property type="entry name" value="FAD-linked reductases, C-terminal domain"/>
    <property type="match status" value="1"/>
</dbReference>
<dbReference type="InterPro" id="IPR036188">
    <property type="entry name" value="FAD/NAD-bd_sf"/>
</dbReference>
<dbReference type="AlphaFoldDB" id="A0AAW1S6Y8"/>